<dbReference type="Gene3D" id="1.10.472.80">
    <property type="entry name" value="Ypt/Rab-GAP domain of gyp1p, domain 3"/>
    <property type="match status" value="1"/>
</dbReference>
<feature type="domain" description="Rab-GAP TBC" evidence="2">
    <location>
        <begin position="291"/>
        <end position="457"/>
    </location>
</feature>
<dbReference type="EMBL" id="JANBQB010000568">
    <property type="protein sequence ID" value="KAJ1975102.1"/>
    <property type="molecule type" value="Genomic_DNA"/>
</dbReference>
<evidence type="ECO:0000313" key="4">
    <source>
        <dbReference type="Proteomes" id="UP001151582"/>
    </source>
</evidence>
<dbReference type="Pfam" id="PF00566">
    <property type="entry name" value="RabGAP-TBC"/>
    <property type="match status" value="1"/>
</dbReference>
<proteinExistence type="predicted"/>
<name>A0A9W8AYT0_9FUNG</name>
<dbReference type="PANTHER" id="PTHR20913">
    <property type="entry name" value="TBC1 DOMAIN FAMILY MEMBER 20/GTPASE"/>
    <property type="match status" value="1"/>
</dbReference>
<dbReference type="InterPro" id="IPR035969">
    <property type="entry name" value="Rab-GAP_TBC_sf"/>
</dbReference>
<dbReference type="InterPro" id="IPR045913">
    <property type="entry name" value="TBC20/Gyp8-like"/>
</dbReference>
<dbReference type="InterPro" id="IPR000195">
    <property type="entry name" value="Rab-GAP-TBC_dom"/>
</dbReference>
<dbReference type="GO" id="GO:0005096">
    <property type="term" value="F:GTPase activator activity"/>
    <property type="evidence" value="ECO:0007669"/>
    <property type="project" value="UniProtKB-KW"/>
</dbReference>
<dbReference type="GO" id="GO:0005789">
    <property type="term" value="C:endoplasmic reticulum membrane"/>
    <property type="evidence" value="ECO:0007669"/>
    <property type="project" value="TreeGrafter"/>
</dbReference>
<keyword evidence="4" id="KW-1185">Reference proteome</keyword>
<dbReference type="PANTHER" id="PTHR20913:SF7">
    <property type="entry name" value="RE60063P"/>
    <property type="match status" value="1"/>
</dbReference>
<dbReference type="SUPFAM" id="SSF47923">
    <property type="entry name" value="Ypt/Rab-GAP domain of gyp1p"/>
    <property type="match status" value="2"/>
</dbReference>
<dbReference type="GO" id="GO:0006888">
    <property type="term" value="P:endoplasmic reticulum to Golgi vesicle-mediated transport"/>
    <property type="evidence" value="ECO:0007669"/>
    <property type="project" value="TreeGrafter"/>
</dbReference>
<reference evidence="3" key="1">
    <citation type="submission" date="2022-07" db="EMBL/GenBank/DDBJ databases">
        <title>Phylogenomic reconstructions and comparative analyses of Kickxellomycotina fungi.</title>
        <authorList>
            <person name="Reynolds N.K."/>
            <person name="Stajich J.E."/>
            <person name="Barry K."/>
            <person name="Grigoriev I.V."/>
            <person name="Crous P."/>
            <person name="Smith M.E."/>
        </authorList>
    </citation>
    <scope>NUCLEOTIDE SEQUENCE</scope>
    <source>
        <strain evidence="3">RSA 567</strain>
    </source>
</reference>
<dbReference type="Gene3D" id="1.10.8.1310">
    <property type="match status" value="1"/>
</dbReference>
<feature type="non-terminal residue" evidence="3">
    <location>
        <position position="529"/>
    </location>
</feature>
<comment type="caution">
    <text evidence="3">The sequence shown here is derived from an EMBL/GenBank/DDBJ whole genome shotgun (WGS) entry which is preliminary data.</text>
</comment>
<evidence type="ECO:0000256" key="1">
    <source>
        <dbReference type="ARBA" id="ARBA00022468"/>
    </source>
</evidence>
<keyword evidence="1" id="KW-0343">GTPase activation</keyword>
<protein>
    <submittedName>
        <fullName evidence="3">GTPase-activating protein gyp8</fullName>
    </submittedName>
</protein>
<dbReference type="AlphaFoldDB" id="A0A9W8AYT0"/>
<gene>
    <name evidence="3" type="primary">GYP8_2</name>
    <name evidence="3" type="ORF">H4R34_004462</name>
</gene>
<evidence type="ECO:0000259" key="2">
    <source>
        <dbReference type="PROSITE" id="PS50086"/>
    </source>
</evidence>
<accession>A0A9W8AYT0</accession>
<evidence type="ECO:0000313" key="3">
    <source>
        <dbReference type="EMBL" id="KAJ1975102.1"/>
    </source>
</evidence>
<dbReference type="PROSITE" id="PS50086">
    <property type="entry name" value="TBC_RABGAP"/>
    <property type="match status" value="1"/>
</dbReference>
<dbReference type="OrthoDB" id="206700at2759"/>
<sequence>VPEPSIDSLAREIFSDEIADLFAASSGKDGDDVPLPIPSDNHCDATAAQLVLGKLYAQAANCQSPVAASAPEHELLQSPKSLSLDRNAPLPMSAEPNFPERMAAAAEKAVDQTFARKNHYNPLSHNTAPDQEMALVTQYLELQQGKTTAMDPSAMDLPVRVQRNLKVAIETVEVYLQHESGQHEPMPFIPATRRLIEYEYQYETTRYELQIKLNKACLDRSSSDGSQASQDSMSDDQILNSMVYSLQTHFDALLAQLPPNAATQLISHGSLDEYQVKPSAKTFWPITEAMRQNYGLLYMFWNGETKRFELDIFLAPFESKRGRCTKVVQILHQQAQLHQVIVTVLQQNGWLRYYQGFNDVCTVFLLTLRPEDLQSACENAALLYFRDFMHHDFAPVHTFLECAYTLIEHDDQVLHARITHVALPPYFATSWLLTWFSHSLNDLTAISRLFDFFLSSNPLMPVYFVAALILSVREDLLAMEPEFTLFHGYLRDVPSRLTLDKVNHLISEASRLWQSYDLHRIFPNTFNHQ</sequence>
<dbReference type="Proteomes" id="UP001151582">
    <property type="component" value="Unassembled WGS sequence"/>
</dbReference>
<organism evidence="3 4">
    <name type="scientific">Dimargaris verticillata</name>
    <dbReference type="NCBI Taxonomy" id="2761393"/>
    <lineage>
        <taxon>Eukaryota</taxon>
        <taxon>Fungi</taxon>
        <taxon>Fungi incertae sedis</taxon>
        <taxon>Zoopagomycota</taxon>
        <taxon>Kickxellomycotina</taxon>
        <taxon>Dimargaritomycetes</taxon>
        <taxon>Dimargaritales</taxon>
        <taxon>Dimargaritaceae</taxon>
        <taxon>Dimargaris</taxon>
    </lineage>
</organism>